<keyword evidence="4 5" id="KW-0720">Serine protease</keyword>
<dbReference type="Pfam" id="PF22694">
    <property type="entry name" value="CtpB_N-like"/>
    <property type="match status" value="1"/>
</dbReference>
<dbReference type="InterPro" id="IPR001478">
    <property type="entry name" value="PDZ"/>
</dbReference>
<dbReference type="CDD" id="cd06782">
    <property type="entry name" value="cpPDZ_CPP-like"/>
    <property type="match status" value="1"/>
</dbReference>
<evidence type="ECO:0000256" key="5">
    <source>
        <dbReference type="RuleBase" id="RU004404"/>
    </source>
</evidence>
<dbReference type="GO" id="GO:0007165">
    <property type="term" value="P:signal transduction"/>
    <property type="evidence" value="ECO:0007669"/>
    <property type="project" value="TreeGrafter"/>
</dbReference>
<dbReference type="InterPro" id="IPR004447">
    <property type="entry name" value="Peptidase_S41A"/>
</dbReference>
<sequence length="551" mass="61250">MKTKSHLALRGMNRKRTGILVGMIGLAFAAQAQMNPKYKFEEALKLIQGNYVDQVNEEHLVDAAIKAMIADLDPHSHYTSREEAEAMRQAMSGSFAGIGIQFLKNADKTYVTMVNPDGPAMRAGVRVGDQIVSIDGESIVGEQFGNKEIMLKLRGDKDVPVALQIVSPGSTAQKDISIVRENILEKSVRESYMVDQEIGYIALSIFNRTTRPEIDAALKKLQEQGMTKLILDLQSNGGGYVESAIGVVDEFLPKDKMVFYSVPNGGGRDYYATGGYGRFYDGALVVLIDESTASSSEIVTGALQDWDRAVVIGRRSFGKGLMQRPVPLSDGSEMQLTGARYYTPSGRSIQKPYSNGKDDYFEDFNRRMQSKELLEEGHVQFPDSLKYTTLNTKRIVYGGGGIMPDRFVPIDTNQYSNWMAQLMNKGIVSKGGFEFVQQNREALLQAYPDFEQFNNRFDVPVELHRQLVDYARSMSIAIPAEEQMAAHAAIDVEFKAQVGSLLYTGGDYMARIRNEANQSFNEALRVLRDDKLYSALLQAGTVGEKLTQKTK</sequence>
<evidence type="ECO:0000256" key="4">
    <source>
        <dbReference type="ARBA" id="ARBA00022825"/>
    </source>
</evidence>
<dbReference type="InterPro" id="IPR055210">
    <property type="entry name" value="CtpA/B_N"/>
</dbReference>
<gene>
    <name evidence="7" type="ORF">FAZ15_01680</name>
</gene>
<dbReference type="GO" id="GO:0030288">
    <property type="term" value="C:outer membrane-bounded periplasmic space"/>
    <property type="evidence" value="ECO:0007669"/>
    <property type="project" value="TreeGrafter"/>
</dbReference>
<dbReference type="Gene3D" id="3.90.226.10">
    <property type="entry name" value="2-enoyl-CoA Hydratase, Chain A, domain 1"/>
    <property type="match status" value="1"/>
</dbReference>
<dbReference type="InterPro" id="IPR036034">
    <property type="entry name" value="PDZ_sf"/>
</dbReference>
<dbReference type="AlphaFoldDB" id="A0A4U0P6I4"/>
<dbReference type="InterPro" id="IPR029045">
    <property type="entry name" value="ClpP/crotonase-like_dom_sf"/>
</dbReference>
<dbReference type="Pfam" id="PF03572">
    <property type="entry name" value="Peptidase_S41"/>
    <property type="match status" value="1"/>
</dbReference>
<dbReference type="PROSITE" id="PS50106">
    <property type="entry name" value="PDZ"/>
    <property type="match status" value="1"/>
</dbReference>
<evidence type="ECO:0000313" key="7">
    <source>
        <dbReference type="EMBL" id="TJZ63033.1"/>
    </source>
</evidence>
<evidence type="ECO:0000313" key="8">
    <source>
        <dbReference type="Proteomes" id="UP000306808"/>
    </source>
</evidence>
<dbReference type="InterPro" id="IPR041489">
    <property type="entry name" value="PDZ_6"/>
</dbReference>
<dbReference type="SUPFAM" id="SSF50156">
    <property type="entry name" value="PDZ domain-like"/>
    <property type="match status" value="1"/>
</dbReference>
<dbReference type="CDD" id="cd07560">
    <property type="entry name" value="Peptidase_S41_CPP"/>
    <property type="match status" value="1"/>
</dbReference>
<dbReference type="PANTHER" id="PTHR32060:SF30">
    <property type="entry name" value="CARBOXY-TERMINAL PROCESSING PROTEASE CTPA"/>
    <property type="match status" value="1"/>
</dbReference>
<dbReference type="NCBIfam" id="TIGR00225">
    <property type="entry name" value="prc"/>
    <property type="match status" value="1"/>
</dbReference>
<dbReference type="EMBL" id="SUME01000001">
    <property type="protein sequence ID" value="TJZ63033.1"/>
    <property type="molecule type" value="Genomic_DNA"/>
</dbReference>
<reference evidence="7 8" key="1">
    <citation type="submission" date="2019-04" db="EMBL/GenBank/DDBJ databases">
        <title>Sphingobacterium olei sp. nov., isolated from oil-contaminated soil.</title>
        <authorList>
            <person name="Liu B."/>
        </authorList>
    </citation>
    <scope>NUCLEOTIDE SEQUENCE [LARGE SCALE GENOMIC DNA]</scope>
    <source>
        <strain evidence="7 8">HAL-9</strain>
    </source>
</reference>
<dbReference type="GO" id="GO:0004175">
    <property type="term" value="F:endopeptidase activity"/>
    <property type="evidence" value="ECO:0007669"/>
    <property type="project" value="TreeGrafter"/>
</dbReference>
<evidence type="ECO:0000256" key="1">
    <source>
        <dbReference type="ARBA" id="ARBA00009179"/>
    </source>
</evidence>
<dbReference type="Gene3D" id="2.30.42.10">
    <property type="match status" value="1"/>
</dbReference>
<dbReference type="GO" id="GO:0008236">
    <property type="term" value="F:serine-type peptidase activity"/>
    <property type="evidence" value="ECO:0007669"/>
    <property type="project" value="UniProtKB-KW"/>
</dbReference>
<keyword evidence="2 5" id="KW-0645">Protease</keyword>
<dbReference type="InterPro" id="IPR005151">
    <property type="entry name" value="Tail-specific_protease"/>
</dbReference>
<dbReference type="Gene3D" id="3.30.750.44">
    <property type="match status" value="1"/>
</dbReference>
<dbReference type="Proteomes" id="UP000306808">
    <property type="component" value="Unassembled WGS sequence"/>
</dbReference>
<proteinExistence type="inferred from homology"/>
<dbReference type="GO" id="GO:0006508">
    <property type="term" value="P:proteolysis"/>
    <property type="evidence" value="ECO:0007669"/>
    <property type="project" value="UniProtKB-KW"/>
</dbReference>
<dbReference type="Pfam" id="PF17820">
    <property type="entry name" value="PDZ_6"/>
    <property type="match status" value="1"/>
</dbReference>
<accession>A0A4U0P6I4</accession>
<dbReference type="SMART" id="SM00228">
    <property type="entry name" value="PDZ"/>
    <property type="match status" value="1"/>
</dbReference>
<protein>
    <submittedName>
        <fullName evidence="7">S41 family peptidase</fullName>
    </submittedName>
</protein>
<keyword evidence="3 5" id="KW-0378">Hydrolase</keyword>
<dbReference type="OrthoDB" id="9812068at2"/>
<name>A0A4U0P6I4_9SPHI</name>
<dbReference type="SUPFAM" id="SSF52096">
    <property type="entry name" value="ClpP/crotonase"/>
    <property type="match status" value="1"/>
</dbReference>
<dbReference type="SMART" id="SM00245">
    <property type="entry name" value="TSPc"/>
    <property type="match status" value="1"/>
</dbReference>
<evidence type="ECO:0000256" key="3">
    <source>
        <dbReference type="ARBA" id="ARBA00022801"/>
    </source>
</evidence>
<keyword evidence="8" id="KW-1185">Reference proteome</keyword>
<evidence type="ECO:0000256" key="2">
    <source>
        <dbReference type="ARBA" id="ARBA00022670"/>
    </source>
</evidence>
<comment type="caution">
    <text evidence="7">The sequence shown here is derived from an EMBL/GenBank/DDBJ whole genome shotgun (WGS) entry which is preliminary data.</text>
</comment>
<organism evidence="7 8">
    <name type="scientific">Sphingobacterium olei</name>
    <dbReference type="NCBI Taxonomy" id="2571155"/>
    <lineage>
        <taxon>Bacteria</taxon>
        <taxon>Pseudomonadati</taxon>
        <taxon>Bacteroidota</taxon>
        <taxon>Sphingobacteriia</taxon>
        <taxon>Sphingobacteriales</taxon>
        <taxon>Sphingobacteriaceae</taxon>
        <taxon>Sphingobacterium</taxon>
    </lineage>
</organism>
<comment type="similarity">
    <text evidence="1 5">Belongs to the peptidase S41A family.</text>
</comment>
<dbReference type="PANTHER" id="PTHR32060">
    <property type="entry name" value="TAIL-SPECIFIC PROTEASE"/>
    <property type="match status" value="1"/>
</dbReference>
<evidence type="ECO:0000259" key="6">
    <source>
        <dbReference type="PROSITE" id="PS50106"/>
    </source>
</evidence>
<feature type="domain" description="PDZ" evidence="6">
    <location>
        <begin position="84"/>
        <end position="141"/>
    </location>
</feature>